<proteinExistence type="predicted"/>
<gene>
    <name evidence="1" type="ORF">LMG9964_05451</name>
</gene>
<protein>
    <submittedName>
        <fullName evidence="1">Uncharacterized protein</fullName>
    </submittedName>
</protein>
<evidence type="ECO:0000313" key="2">
    <source>
        <dbReference type="Proteomes" id="UP000494102"/>
    </source>
</evidence>
<sequence>MLRRSSDRLNESLGAITLNAKALVSVDTVTVGLQLPTKFSRSLLTSYHSG</sequence>
<dbReference type="EMBL" id="CADILN010000010">
    <property type="protein sequence ID" value="CAB4051772.1"/>
    <property type="molecule type" value="Genomic_DNA"/>
</dbReference>
<dbReference type="Proteomes" id="UP000494102">
    <property type="component" value="Unassembled WGS sequence"/>
</dbReference>
<reference evidence="1 2" key="1">
    <citation type="submission" date="2020-04" db="EMBL/GenBank/DDBJ databases">
        <authorList>
            <person name="De Canck E."/>
        </authorList>
    </citation>
    <scope>NUCLEOTIDE SEQUENCE [LARGE SCALE GENOMIC DNA]</scope>
    <source>
        <strain evidence="1 2">LMG 9964</strain>
    </source>
</reference>
<evidence type="ECO:0000313" key="1">
    <source>
        <dbReference type="EMBL" id="CAB4051772.1"/>
    </source>
</evidence>
<name>A0A6J5KEJ5_9BURK</name>
<organism evidence="1 2">
    <name type="scientific">Paraburkholderia phenoliruptrix</name>
    <dbReference type="NCBI Taxonomy" id="252970"/>
    <lineage>
        <taxon>Bacteria</taxon>
        <taxon>Pseudomonadati</taxon>
        <taxon>Pseudomonadota</taxon>
        <taxon>Betaproteobacteria</taxon>
        <taxon>Burkholderiales</taxon>
        <taxon>Burkholderiaceae</taxon>
        <taxon>Paraburkholderia</taxon>
    </lineage>
</organism>
<dbReference type="AlphaFoldDB" id="A0A6J5KEJ5"/>
<accession>A0A6J5KEJ5</accession>